<feature type="signal peptide" evidence="7">
    <location>
        <begin position="1"/>
        <end position="25"/>
    </location>
</feature>
<dbReference type="GO" id="GO:0046688">
    <property type="term" value="P:response to copper ion"/>
    <property type="evidence" value="ECO:0007669"/>
    <property type="project" value="InterPro"/>
</dbReference>
<comment type="subcellular location">
    <subcellularLocation>
        <location evidence="1">Periplasm</location>
    </subcellularLocation>
</comment>
<proteinExistence type="inferred from homology"/>
<evidence type="ECO:0000256" key="2">
    <source>
        <dbReference type="ARBA" id="ARBA00010509"/>
    </source>
</evidence>
<dbReference type="PANTHER" id="PTHR34820:SF4">
    <property type="entry name" value="INNER MEMBRANE PROTEIN YEBZ"/>
    <property type="match status" value="1"/>
</dbReference>
<feature type="domain" description="CopC" evidence="8">
    <location>
        <begin position="26"/>
        <end position="121"/>
    </location>
</feature>
<keyword evidence="4 7" id="KW-0732">Signal</keyword>
<dbReference type="STRING" id="1867956.BJF95_00995"/>
<gene>
    <name evidence="9" type="ORF">BJF95_00995</name>
</gene>
<keyword evidence="5" id="KW-0574">Periplasm</keyword>
<reference evidence="9 10" key="1">
    <citation type="submission" date="2016-09" db="EMBL/GenBank/DDBJ databases">
        <title>Rhizobium oryziradicis sp. nov., isolated from the root of rice.</title>
        <authorList>
            <person name="Zhao J."/>
            <person name="Zhang X."/>
        </authorList>
    </citation>
    <scope>NUCLEOTIDE SEQUENCE [LARGE SCALE GENOMIC DNA]</scope>
    <source>
        <strain evidence="9 10">N19</strain>
    </source>
</reference>
<dbReference type="InterPro" id="IPR032694">
    <property type="entry name" value="CopC/D"/>
</dbReference>
<evidence type="ECO:0000256" key="4">
    <source>
        <dbReference type="ARBA" id="ARBA00022729"/>
    </source>
</evidence>
<evidence type="ECO:0000313" key="9">
    <source>
        <dbReference type="EMBL" id="OLP42733.1"/>
    </source>
</evidence>
<dbReference type="RefSeq" id="WP_075641428.1">
    <property type="nucleotide sequence ID" value="NZ_MKIM01000031.1"/>
</dbReference>
<dbReference type="InterPro" id="IPR014756">
    <property type="entry name" value="Ig_E-set"/>
</dbReference>
<dbReference type="InterPro" id="IPR014755">
    <property type="entry name" value="Cu-Rt/internalin_Ig-like"/>
</dbReference>
<evidence type="ECO:0000256" key="1">
    <source>
        <dbReference type="ARBA" id="ARBA00004418"/>
    </source>
</evidence>
<dbReference type="SUPFAM" id="SSF81296">
    <property type="entry name" value="E set domains"/>
    <property type="match status" value="1"/>
</dbReference>
<dbReference type="AlphaFoldDB" id="A0A1Q8ZLY3"/>
<evidence type="ECO:0000313" key="10">
    <source>
        <dbReference type="Proteomes" id="UP000186894"/>
    </source>
</evidence>
<dbReference type="InterPro" id="IPR007348">
    <property type="entry name" value="CopC_dom"/>
</dbReference>
<comment type="similarity">
    <text evidence="2">Belongs to the CopC family.</text>
</comment>
<keyword evidence="3" id="KW-0479">Metal-binding</keyword>
<dbReference type="InterPro" id="IPR047685">
    <property type="entry name" value="CopC-like"/>
</dbReference>
<dbReference type="EMBL" id="MKIM01000031">
    <property type="protein sequence ID" value="OLP42733.1"/>
    <property type="molecule type" value="Genomic_DNA"/>
</dbReference>
<dbReference type="GO" id="GO:0005507">
    <property type="term" value="F:copper ion binding"/>
    <property type="evidence" value="ECO:0007669"/>
    <property type="project" value="InterPro"/>
</dbReference>
<dbReference type="GO" id="GO:0042597">
    <property type="term" value="C:periplasmic space"/>
    <property type="evidence" value="ECO:0007669"/>
    <property type="project" value="UniProtKB-SubCell"/>
</dbReference>
<keyword evidence="10" id="KW-1185">Reference proteome</keyword>
<evidence type="ECO:0000256" key="5">
    <source>
        <dbReference type="ARBA" id="ARBA00022764"/>
    </source>
</evidence>
<dbReference type="Pfam" id="PF04234">
    <property type="entry name" value="CopC"/>
    <property type="match status" value="1"/>
</dbReference>
<dbReference type="GO" id="GO:0005886">
    <property type="term" value="C:plasma membrane"/>
    <property type="evidence" value="ECO:0007669"/>
    <property type="project" value="TreeGrafter"/>
</dbReference>
<organism evidence="9 10">
    <name type="scientific">Rhizobium oryziradicis</name>
    <dbReference type="NCBI Taxonomy" id="1867956"/>
    <lineage>
        <taxon>Bacteria</taxon>
        <taxon>Pseudomonadati</taxon>
        <taxon>Pseudomonadota</taxon>
        <taxon>Alphaproteobacteria</taxon>
        <taxon>Hyphomicrobiales</taxon>
        <taxon>Rhizobiaceae</taxon>
        <taxon>Rhizobium/Agrobacterium group</taxon>
        <taxon>Rhizobium</taxon>
    </lineage>
</organism>
<evidence type="ECO:0000256" key="7">
    <source>
        <dbReference type="SAM" id="SignalP"/>
    </source>
</evidence>
<accession>A0A1Q8ZLY3</accession>
<evidence type="ECO:0000256" key="6">
    <source>
        <dbReference type="ARBA" id="ARBA00023008"/>
    </source>
</evidence>
<dbReference type="OrthoDB" id="9796814at2"/>
<dbReference type="NCBIfam" id="NF033814">
    <property type="entry name" value="copper_CopC"/>
    <property type="match status" value="1"/>
</dbReference>
<comment type="caution">
    <text evidence="9">The sequence shown here is derived from an EMBL/GenBank/DDBJ whole genome shotgun (WGS) entry which is preliminary data.</text>
</comment>
<protein>
    <submittedName>
        <fullName evidence="9">Cu resistance protein</fullName>
    </submittedName>
</protein>
<dbReference type="Proteomes" id="UP000186894">
    <property type="component" value="Unassembled WGS sequence"/>
</dbReference>
<dbReference type="PANTHER" id="PTHR34820">
    <property type="entry name" value="INNER MEMBRANE PROTEIN YEBZ"/>
    <property type="match status" value="1"/>
</dbReference>
<name>A0A1Q8ZLY3_9HYPH</name>
<keyword evidence="6" id="KW-0186">Copper</keyword>
<dbReference type="GO" id="GO:0006825">
    <property type="term" value="P:copper ion transport"/>
    <property type="evidence" value="ECO:0007669"/>
    <property type="project" value="InterPro"/>
</dbReference>
<feature type="chain" id="PRO_5013090590" evidence="7">
    <location>
        <begin position="26"/>
        <end position="123"/>
    </location>
</feature>
<evidence type="ECO:0000256" key="3">
    <source>
        <dbReference type="ARBA" id="ARBA00022723"/>
    </source>
</evidence>
<dbReference type="Gene3D" id="2.60.40.1220">
    <property type="match status" value="1"/>
</dbReference>
<evidence type="ECO:0000259" key="8">
    <source>
        <dbReference type="Pfam" id="PF04234"/>
    </source>
</evidence>
<sequence>MTKSLKTLAALTVFAGLSLSGQAFAHAHLASATPADKATVATAPKEIDLSFTEGLELKFSGVEVTGPEKEKVAIGTPTLSEDKKALTVPLNATLKPGTYTVDWHALSVDGHKSKGSTSFTIKP</sequence>